<dbReference type="AlphaFoldDB" id="A0A1V4SGQ2"/>
<keyword evidence="1 2" id="KW-0238">DNA-binding</keyword>
<dbReference type="InterPro" id="IPR009057">
    <property type="entry name" value="Homeodomain-like_sf"/>
</dbReference>
<dbReference type="Gene3D" id="1.10.357.10">
    <property type="entry name" value="Tetracycline Repressor, domain 2"/>
    <property type="match status" value="1"/>
</dbReference>
<evidence type="ECO:0000256" key="2">
    <source>
        <dbReference type="PROSITE-ProRule" id="PRU00335"/>
    </source>
</evidence>
<dbReference type="OrthoDB" id="494991at2"/>
<feature type="domain" description="HTH tetR-type" evidence="3">
    <location>
        <begin position="10"/>
        <end position="70"/>
    </location>
</feature>
<dbReference type="RefSeq" id="WP_080065891.1">
    <property type="nucleotide sequence ID" value="NZ_MZGX01000026.1"/>
</dbReference>
<dbReference type="Gene3D" id="1.10.10.60">
    <property type="entry name" value="Homeodomain-like"/>
    <property type="match status" value="1"/>
</dbReference>
<feature type="DNA-binding region" description="H-T-H motif" evidence="2">
    <location>
        <begin position="33"/>
        <end position="52"/>
    </location>
</feature>
<dbReference type="GO" id="GO:0003677">
    <property type="term" value="F:DNA binding"/>
    <property type="evidence" value="ECO:0007669"/>
    <property type="project" value="UniProtKB-UniRule"/>
</dbReference>
<comment type="caution">
    <text evidence="4">The sequence shown here is derived from an EMBL/GenBank/DDBJ whole genome shotgun (WGS) entry which is preliminary data.</text>
</comment>
<sequence length="224" mass="25730">MPKVKYGYYQEKKNKLLDIALQICNHKPVYDVKMSDIVSQSGMSQGGVYKYFSDIDEVFAALINRANAQKNYIEQINALVESKDSPETILLNLFSFSELYFSDMLISYNKILFELGTFFAHDTKRRDKITKNVESITVFEYLTQKMYVLLFEQTESGYFTPIIPLKEVVAFIIAAFDGIIRDVTLTKCYLPATEKPPLIVFDEKQLIKSLYISTLTLLGKQCPT</sequence>
<dbReference type="PROSITE" id="PS50977">
    <property type="entry name" value="HTH_TETR_2"/>
    <property type="match status" value="1"/>
</dbReference>
<dbReference type="SUPFAM" id="SSF46689">
    <property type="entry name" value="Homeodomain-like"/>
    <property type="match status" value="1"/>
</dbReference>
<name>A0A1V4SGQ2_RUMHU</name>
<evidence type="ECO:0000256" key="1">
    <source>
        <dbReference type="ARBA" id="ARBA00023125"/>
    </source>
</evidence>
<dbReference type="Proteomes" id="UP000191554">
    <property type="component" value="Unassembled WGS sequence"/>
</dbReference>
<dbReference type="InterPro" id="IPR001647">
    <property type="entry name" value="HTH_TetR"/>
</dbReference>
<reference evidence="4 5" key="1">
    <citation type="submission" date="2017-03" db="EMBL/GenBank/DDBJ databases">
        <title>Genome sequence of Clostridium hungatei DSM 14427.</title>
        <authorList>
            <person name="Poehlein A."/>
            <person name="Daniel R."/>
        </authorList>
    </citation>
    <scope>NUCLEOTIDE SEQUENCE [LARGE SCALE GENOMIC DNA]</scope>
    <source>
        <strain evidence="4 5">DSM 14427</strain>
    </source>
</reference>
<protein>
    <submittedName>
        <fullName evidence="4">Putative HTH-type transcriptional regulator YfiR</fullName>
    </submittedName>
</protein>
<dbReference type="STRING" id="48256.CLHUN_34670"/>
<dbReference type="Pfam" id="PF00440">
    <property type="entry name" value="TetR_N"/>
    <property type="match status" value="1"/>
</dbReference>
<evidence type="ECO:0000313" key="5">
    <source>
        <dbReference type="Proteomes" id="UP000191554"/>
    </source>
</evidence>
<dbReference type="EMBL" id="MZGX01000026">
    <property type="protein sequence ID" value="OPX42645.1"/>
    <property type="molecule type" value="Genomic_DNA"/>
</dbReference>
<proteinExistence type="predicted"/>
<evidence type="ECO:0000313" key="4">
    <source>
        <dbReference type="EMBL" id="OPX42645.1"/>
    </source>
</evidence>
<accession>A0A1V4SGQ2</accession>
<evidence type="ECO:0000259" key="3">
    <source>
        <dbReference type="PROSITE" id="PS50977"/>
    </source>
</evidence>
<keyword evidence="5" id="KW-1185">Reference proteome</keyword>
<gene>
    <name evidence="4" type="primary">yfiR</name>
    <name evidence="4" type="ORF">CLHUN_34670</name>
</gene>
<organism evidence="4 5">
    <name type="scientific">Ruminiclostridium hungatei</name>
    <name type="common">Clostridium hungatei</name>
    <dbReference type="NCBI Taxonomy" id="48256"/>
    <lineage>
        <taxon>Bacteria</taxon>
        <taxon>Bacillati</taxon>
        <taxon>Bacillota</taxon>
        <taxon>Clostridia</taxon>
        <taxon>Eubacteriales</taxon>
        <taxon>Oscillospiraceae</taxon>
        <taxon>Ruminiclostridium</taxon>
    </lineage>
</organism>